<dbReference type="RefSeq" id="XP_005775430.1">
    <property type="nucleotide sequence ID" value="XM_005775373.1"/>
</dbReference>
<name>A0A0D3JHL6_EMIH1</name>
<proteinExistence type="predicted"/>
<accession>A0A0D3JHL6</accession>
<dbReference type="AlphaFoldDB" id="A0A0D3JHL6"/>
<dbReference type="Proteomes" id="UP000013827">
    <property type="component" value="Unassembled WGS sequence"/>
</dbReference>
<protein>
    <recommendedName>
        <fullName evidence="3">SAM domain-containing protein</fullName>
    </recommendedName>
</protein>
<evidence type="ECO:0000313" key="1">
    <source>
        <dbReference type="EnsemblProtists" id="EOD23001"/>
    </source>
</evidence>
<evidence type="ECO:0008006" key="3">
    <source>
        <dbReference type="Google" id="ProtNLM"/>
    </source>
</evidence>
<dbReference type="PaxDb" id="2903-EOD23001"/>
<dbReference type="HOGENOM" id="CLU_2854370_0_0_1"/>
<reference evidence="2" key="1">
    <citation type="journal article" date="2013" name="Nature">
        <title>Pan genome of the phytoplankton Emiliania underpins its global distribution.</title>
        <authorList>
            <person name="Read B.A."/>
            <person name="Kegel J."/>
            <person name="Klute M.J."/>
            <person name="Kuo A."/>
            <person name="Lefebvre S.C."/>
            <person name="Maumus F."/>
            <person name="Mayer C."/>
            <person name="Miller J."/>
            <person name="Monier A."/>
            <person name="Salamov A."/>
            <person name="Young J."/>
            <person name="Aguilar M."/>
            <person name="Claverie J.M."/>
            <person name="Frickenhaus S."/>
            <person name="Gonzalez K."/>
            <person name="Herman E.K."/>
            <person name="Lin Y.C."/>
            <person name="Napier J."/>
            <person name="Ogata H."/>
            <person name="Sarno A.F."/>
            <person name="Shmutz J."/>
            <person name="Schroeder D."/>
            <person name="de Vargas C."/>
            <person name="Verret F."/>
            <person name="von Dassow P."/>
            <person name="Valentin K."/>
            <person name="Van de Peer Y."/>
            <person name="Wheeler G."/>
            <person name="Dacks J.B."/>
            <person name="Delwiche C.F."/>
            <person name="Dyhrman S.T."/>
            <person name="Glockner G."/>
            <person name="John U."/>
            <person name="Richards T."/>
            <person name="Worden A.Z."/>
            <person name="Zhang X."/>
            <person name="Grigoriev I.V."/>
            <person name="Allen A.E."/>
            <person name="Bidle K."/>
            <person name="Borodovsky M."/>
            <person name="Bowler C."/>
            <person name="Brownlee C."/>
            <person name="Cock J.M."/>
            <person name="Elias M."/>
            <person name="Gladyshev V.N."/>
            <person name="Groth M."/>
            <person name="Guda C."/>
            <person name="Hadaegh A."/>
            <person name="Iglesias-Rodriguez M.D."/>
            <person name="Jenkins J."/>
            <person name="Jones B.M."/>
            <person name="Lawson T."/>
            <person name="Leese F."/>
            <person name="Lindquist E."/>
            <person name="Lobanov A."/>
            <person name="Lomsadze A."/>
            <person name="Malik S.B."/>
            <person name="Marsh M.E."/>
            <person name="Mackinder L."/>
            <person name="Mock T."/>
            <person name="Mueller-Roeber B."/>
            <person name="Pagarete A."/>
            <person name="Parker M."/>
            <person name="Probert I."/>
            <person name="Quesneville H."/>
            <person name="Raines C."/>
            <person name="Rensing S.A."/>
            <person name="Riano-Pachon D.M."/>
            <person name="Richier S."/>
            <person name="Rokitta S."/>
            <person name="Shiraiwa Y."/>
            <person name="Soanes D.M."/>
            <person name="van der Giezen M."/>
            <person name="Wahlund T.M."/>
            <person name="Williams B."/>
            <person name="Wilson W."/>
            <person name="Wolfe G."/>
            <person name="Wurch L.L."/>
        </authorList>
    </citation>
    <scope>NUCLEOTIDE SEQUENCE</scope>
</reference>
<dbReference type="EnsemblProtists" id="EOD23001">
    <property type="protein sequence ID" value="EOD23001"/>
    <property type="gene ID" value="EMIHUDRAFT_195506"/>
</dbReference>
<keyword evidence="2" id="KW-1185">Reference proteome</keyword>
<sequence length="65" mass="7359">MEAFLAKSGHLQPLTLPQVLREAGYEEVADLEDASDAELLQLGLRNVECRRLRRYLAAPEQNRPP</sequence>
<evidence type="ECO:0000313" key="2">
    <source>
        <dbReference type="Proteomes" id="UP000013827"/>
    </source>
</evidence>
<dbReference type="KEGG" id="ehx:EMIHUDRAFT_195506"/>
<reference evidence="1" key="2">
    <citation type="submission" date="2024-10" db="UniProtKB">
        <authorList>
            <consortium name="EnsemblProtists"/>
        </authorList>
    </citation>
    <scope>IDENTIFICATION</scope>
</reference>
<organism evidence="1 2">
    <name type="scientific">Emiliania huxleyi (strain CCMP1516)</name>
    <dbReference type="NCBI Taxonomy" id="280463"/>
    <lineage>
        <taxon>Eukaryota</taxon>
        <taxon>Haptista</taxon>
        <taxon>Haptophyta</taxon>
        <taxon>Prymnesiophyceae</taxon>
        <taxon>Isochrysidales</taxon>
        <taxon>Noelaerhabdaceae</taxon>
        <taxon>Emiliania</taxon>
    </lineage>
</organism>
<dbReference type="GeneID" id="17268548"/>